<evidence type="ECO:0000313" key="2">
    <source>
        <dbReference type="EMBL" id="KAJ1100331.1"/>
    </source>
</evidence>
<evidence type="ECO:0000313" key="3">
    <source>
        <dbReference type="Proteomes" id="UP001066276"/>
    </source>
</evidence>
<dbReference type="AlphaFoldDB" id="A0AAV7MAG2"/>
<keyword evidence="3" id="KW-1185">Reference proteome</keyword>
<reference evidence="2" key="1">
    <citation type="journal article" date="2022" name="bioRxiv">
        <title>Sequencing and chromosome-scale assembly of the giantPleurodeles waltlgenome.</title>
        <authorList>
            <person name="Brown T."/>
            <person name="Elewa A."/>
            <person name="Iarovenko S."/>
            <person name="Subramanian E."/>
            <person name="Araus A.J."/>
            <person name="Petzold A."/>
            <person name="Susuki M."/>
            <person name="Suzuki K.-i.T."/>
            <person name="Hayashi T."/>
            <person name="Toyoda A."/>
            <person name="Oliveira C."/>
            <person name="Osipova E."/>
            <person name="Leigh N.D."/>
            <person name="Simon A."/>
            <person name="Yun M.H."/>
        </authorList>
    </citation>
    <scope>NUCLEOTIDE SEQUENCE</scope>
    <source>
        <strain evidence="2">20211129_DDA</strain>
        <tissue evidence="2">Liver</tissue>
    </source>
</reference>
<dbReference type="EMBL" id="JANPWB010000014">
    <property type="protein sequence ID" value="KAJ1100331.1"/>
    <property type="molecule type" value="Genomic_DNA"/>
</dbReference>
<evidence type="ECO:0000256" key="1">
    <source>
        <dbReference type="SAM" id="MobiDB-lite"/>
    </source>
</evidence>
<dbReference type="PANTHER" id="PTHR11505">
    <property type="entry name" value="L1 TRANSPOSABLE ELEMENT-RELATED"/>
    <property type="match status" value="1"/>
</dbReference>
<dbReference type="InterPro" id="IPR004244">
    <property type="entry name" value="Transposase_22"/>
</dbReference>
<proteinExistence type="predicted"/>
<organism evidence="2 3">
    <name type="scientific">Pleurodeles waltl</name>
    <name type="common">Iberian ribbed newt</name>
    <dbReference type="NCBI Taxonomy" id="8319"/>
    <lineage>
        <taxon>Eukaryota</taxon>
        <taxon>Metazoa</taxon>
        <taxon>Chordata</taxon>
        <taxon>Craniata</taxon>
        <taxon>Vertebrata</taxon>
        <taxon>Euteleostomi</taxon>
        <taxon>Amphibia</taxon>
        <taxon>Batrachia</taxon>
        <taxon>Caudata</taxon>
        <taxon>Salamandroidea</taxon>
        <taxon>Salamandridae</taxon>
        <taxon>Pleurodelinae</taxon>
        <taxon>Pleurodeles</taxon>
    </lineage>
</organism>
<accession>A0AAV7MAG2</accession>
<sequence length="225" mass="25318">MNITQDILTRFLQEIRREIGLLKDDLKSCIKVVRQEVTEIGSRVDNLEQTVDTRSEDQELMWRRMTTLEQQNIELQSKQEDLENGSRQNNLRIRGILRETEGADIIAFMAALLHSIHGDTGARLSALDHAHMVAPTPRGPNALPNNIVRVHCFTKKESILLVACKSPNQTFQGLNFQLRGTSLPLPFAYEKTLNQSEIIYVAGKSTTNGDPRSPSSLTGRGRNNI</sequence>
<comment type="caution">
    <text evidence="2">The sequence shown here is derived from an EMBL/GenBank/DDBJ whole genome shotgun (WGS) entry which is preliminary data.</text>
</comment>
<name>A0AAV7MAG2_PLEWA</name>
<dbReference type="Gene3D" id="3.30.70.1820">
    <property type="entry name" value="L1 transposable element, RRM domain"/>
    <property type="match status" value="1"/>
</dbReference>
<feature type="region of interest" description="Disordered" evidence="1">
    <location>
        <begin position="204"/>
        <end position="225"/>
    </location>
</feature>
<protein>
    <submittedName>
        <fullName evidence="2">Uncharacterized protein</fullName>
    </submittedName>
</protein>
<gene>
    <name evidence="2" type="ORF">NDU88_005417</name>
</gene>
<dbReference type="Proteomes" id="UP001066276">
    <property type="component" value="Chromosome 10"/>
</dbReference>